<comment type="caution">
    <text evidence="2">The sequence shown here is derived from an EMBL/GenBank/DDBJ whole genome shotgun (WGS) entry which is preliminary data.</text>
</comment>
<sequence>MEGDEDMEGELGDEGERQDSPDDSQEIPGEGFPVLAEDDEDLEEEGVSQSVPSYQMSSQGSAIIRDVIVIDTDSESRESKEGEEKQEDEGEEEEEEEEIEEYKEEEEEDEDDDDAGGSGMRGGEESNEKSRDAEDDGEEEDPSEASNTEETVCGASSDSQHPSEQPHS</sequence>
<feature type="compositionally biased region" description="Acidic residues" evidence="1">
    <location>
        <begin position="84"/>
        <end position="115"/>
    </location>
</feature>
<evidence type="ECO:0000313" key="3">
    <source>
        <dbReference type="Proteomes" id="UP001279410"/>
    </source>
</evidence>
<evidence type="ECO:0000256" key="1">
    <source>
        <dbReference type="SAM" id="MobiDB-lite"/>
    </source>
</evidence>
<proteinExistence type="predicted"/>
<keyword evidence="3" id="KW-1185">Reference proteome</keyword>
<feature type="compositionally biased region" description="Basic and acidic residues" evidence="1">
    <location>
        <begin position="122"/>
        <end position="132"/>
    </location>
</feature>
<gene>
    <name evidence="2" type="ORF">AKAME5_001358100</name>
</gene>
<feature type="non-terminal residue" evidence="2">
    <location>
        <position position="1"/>
    </location>
</feature>
<feature type="compositionally biased region" description="Polar residues" evidence="1">
    <location>
        <begin position="47"/>
        <end position="61"/>
    </location>
</feature>
<feature type="compositionally biased region" description="Acidic residues" evidence="1">
    <location>
        <begin position="36"/>
        <end position="46"/>
    </location>
</feature>
<feature type="region of interest" description="Disordered" evidence="1">
    <location>
        <begin position="1"/>
        <end position="168"/>
    </location>
</feature>
<dbReference type="Proteomes" id="UP001279410">
    <property type="component" value="Unassembled WGS sequence"/>
</dbReference>
<feature type="compositionally biased region" description="Basic and acidic residues" evidence="1">
    <location>
        <begin position="74"/>
        <end position="83"/>
    </location>
</feature>
<organism evidence="2 3">
    <name type="scientific">Lates japonicus</name>
    <name type="common">Japanese lates</name>
    <dbReference type="NCBI Taxonomy" id="270547"/>
    <lineage>
        <taxon>Eukaryota</taxon>
        <taxon>Metazoa</taxon>
        <taxon>Chordata</taxon>
        <taxon>Craniata</taxon>
        <taxon>Vertebrata</taxon>
        <taxon>Euteleostomi</taxon>
        <taxon>Actinopterygii</taxon>
        <taxon>Neopterygii</taxon>
        <taxon>Teleostei</taxon>
        <taxon>Neoteleostei</taxon>
        <taxon>Acanthomorphata</taxon>
        <taxon>Carangaria</taxon>
        <taxon>Carangaria incertae sedis</taxon>
        <taxon>Centropomidae</taxon>
        <taxon>Lates</taxon>
    </lineage>
</organism>
<dbReference type="EMBL" id="BRZM01000048">
    <property type="protein sequence ID" value="GLD61806.1"/>
    <property type="molecule type" value="Genomic_DNA"/>
</dbReference>
<evidence type="ECO:0000313" key="2">
    <source>
        <dbReference type="EMBL" id="GLD61806.1"/>
    </source>
</evidence>
<dbReference type="AlphaFoldDB" id="A0AAD3MY54"/>
<reference evidence="2" key="1">
    <citation type="submission" date="2022-08" db="EMBL/GenBank/DDBJ databases">
        <title>Genome sequencing of akame (Lates japonicus).</title>
        <authorList>
            <person name="Hashiguchi Y."/>
            <person name="Takahashi H."/>
        </authorList>
    </citation>
    <scope>NUCLEOTIDE SEQUENCE</scope>
    <source>
        <strain evidence="2">Kochi</strain>
    </source>
</reference>
<feature type="compositionally biased region" description="Acidic residues" evidence="1">
    <location>
        <begin position="1"/>
        <end position="13"/>
    </location>
</feature>
<feature type="compositionally biased region" description="Acidic residues" evidence="1">
    <location>
        <begin position="133"/>
        <end position="143"/>
    </location>
</feature>
<protein>
    <submittedName>
        <fullName evidence="2">Nucleoprotein TPR-like protein</fullName>
    </submittedName>
</protein>
<feature type="compositionally biased region" description="Polar residues" evidence="1">
    <location>
        <begin position="144"/>
        <end position="168"/>
    </location>
</feature>
<accession>A0AAD3MY54</accession>
<name>A0AAD3MY54_LATJO</name>